<feature type="transmembrane region" description="Helical" evidence="8">
    <location>
        <begin position="111"/>
        <end position="128"/>
    </location>
</feature>
<feature type="transmembrane region" description="Helical" evidence="8">
    <location>
        <begin position="240"/>
        <end position="260"/>
    </location>
</feature>
<reference evidence="10 11" key="1">
    <citation type="submission" date="2020-08" db="EMBL/GenBank/DDBJ databases">
        <title>Genomic Encyclopedia of Type Strains, Phase IV (KMG-IV): sequencing the most valuable type-strain genomes for metagenomic binning, comparative biology and taxonomic classification.</title>
        <authorList>
            <person name="Goeker M."/>
        </authorList>
    </citation>
    <scope>NUCLEOTIDE SEQUENCE [LARGE SCALE GENOMIC DNA]</scope>
    <source>
        <strain evidence="10 11">DSM 29781</strain>
    </source>
</reference>
<dbReference type="InterPro" id="IPR050586">
    <property type="entry name" value="CPA3_Na-H_Antiporter_D"/>
</dbReference>
<keyword evidence="6 8" id="KW-0472">Membrane</keyword>
<sequence length="519" mass="53022">MNHWIVAPVVLPLFAGAFLLLIERRAPRLLAPVSVLACAGLLLVALRLLAGAAAGGVEAYLLGNWPAPFSIVLVVDRLSALMVALLAVLACACIAFALGTRERSPAPPPHFHALFQFQLMGLAGAFLTGDLFNLFVFFEVLLIASYGLLLHGGGALRARAGLHYVVFNLAASALFLISVSLLYGVTGSLGMADLAGAMAKVAPEDAALVRAAAGMLLVVFFVKAALLPLYFWLPDAYGAAVAPVAALFAIMTKVGVYAVLRVTTLIFGEQGGAAADIAQPWLAPLALASLALASLGAVAATGMRQLAAYLVIASAATLLTAIGLAGQASLSAALYYLVHSTLIGGALFLLAQLVSDQRGPARDRIESGPAVAQPALLGALFFVAAVSVAGLPPLSGFVGKAAILQSTLLAPRGAAAAPWGLVWAVVLGGALLTVVALSRTGSRFFWNTPAAEPDAHARHAGAWQVMPVLALLAAGMLAALLAGPLLAYAEAAAAQLLQPERYIGAVRDQPPIPAPGAGS</sequence>
<evidence type="ECO:0000313" key="10">
    <source>
        <dbReference type="EMBL" id="MBB5270356.1"/>
    </source>
</evidence>
<keyword evidence="11" id="KW-1185">Reference proteome</keyword>
<keyword evidence="3" id="KW-1003">Cell membrane</keyword>
<feature type="transmembrane region" description="Helical" evidence="8">
    <location>
        <begin position="6"/>
        <end position="22"/>
    </location>
</feature>
<dbReference type="PANTHER" id="PTHR42703">
    <property type="entry name" value="NADH DEHYDROGENASE"/>
    <property type="match status" value="1"/>
</dbReference>
<feature type="transmembrane region" description="Helical" evidence="8">
    <location>
        <begin position="375"/>
        <end position="395"/>
    </location>
</feature>
<proteinExistence type="inferred from homology"/>
<comment type="similarity">
    <text evidence="2">Belongs to the CPA3 antiporters (TC 2.A.63) subunit D family.</text>
</comment>
<feature type="transmembrane region" description="Helical" evidence="8">
    <location>
        <begin position="77"/>
        <end position="99"/>
    </location>
</feature>
<feature type="transmembrane region" description="Helical" evidence="8">
    <location>
        <begin position="306"/>
        <end position="327"/>
    </location>
</feature>
<feature type="transmembrane region" description="Helical" evidence="8">
    <location>
        <begin position="333"/>
        <end position="354"/>
    </location>
</feature>
<evidence type="ECO:0000256" key="1">
    <source>
        <dbReference type="ARBA" id="ARBA00004651"/>
    </source>
</evidence>
<dbReference type="NCBIfam" id="NF009309">
    <property type="entry name" value="PRK12666.1"/>
    <property type="match status" value="1"/>
</dbReference>
<feature type="transmembrane region" description="Helical" evidence="8">
    <location>
        <begin position="206"/>
        <end position="233"/>
    </location>
</feature>
<feature type="domain" description="NADH:quinone oxidoreductase/Mrp antiporter transmembrane" evidence="9">
    <location>
        <begin position="129"/>
        <end position="409"/>
    </location>
</feature>
<gene>
    <name evidence="10" type="ORF">HNQ70_000340</name>
</gene>
<dbReference type="PANTHER" id="PTHR42703:SF1">
    <property type="entry name" value="NA(+)_H(+) ANTIPORTER SUBUNIT D1"/>
    <property type="match status" value="1"/>
</dbReference>
<dbReference type="Pfam" id="PF00361">
    <property type="entry name" value="Proton_antipo_M"/>
    <property type="match status" value="1"/>
</dbReference>
<dbReference type="RefSeq" id="WP_183963664.1">
    <property type="nucleotide sequence ID" value="NZ_BAABEW010000016.1"/>
</dbReference>
<comment type="subcellular location">
    <subcellularLocation>
        <location evidence="1">Cell membrane</location>
        <topology evidence="1">Multi-pass membrane protein</topology>
    </subcellularLocation>
    <subcellularLocation>
        <location evidence="7">Membrane</location>
        <topology evidence="7">Multi-pass membrane protein</topology>
    </subcellularLocation>
</comment>
<comment type="caution">
    <text evidence="10">The sequence shown here is derived from an EMBL/GenBank/DDBJ whole genome shotgun (WGS) entry which is preliminary data.</text>
</comment>
<evidence type="ECO:0000256" key="2">
    <source>
        <dbReference type="ARBA" id="ARBA00005346"/>
    </source>
</evidence>
<dbReference type="GO" id="GO:0005886">
    <property type="term" value="C:plasma membrane"/>
    <property type="evidence" value="ECO:0007669"/>
    <property type="project" value="UniProtKB-SubCell"/>
</dbReference>
<evidence type="ECO:0000256" key="5">
    <source>
        <dbReference type="ARBA" id="ARBA00022989"/>
    </source>
</evidence>
<accession>A0A7W8M6X6</accession>
<feature type="transmembrane region" description="Helical" evidence="8">
    <location>
        <begin position="134"/>
        <end position="152"/>
    </location>
</feature>
<keyword evidence="5 8" id="KW-1133">Transmembrane helix</keyword>
<dbReference type="GO" id="GO:0008137">
    <property type="term" value="F:NADH dehydrogenase (ubiquinone) activity"/>
    <property type="evidence" value="ECO:0007669"/>
    <property type="project" value="InterPro"/>
</dbReference>
<feature type="transmembrane region" description="Helical" evidence="8">
    <location>
        <begin position="164"/>
        <end position="186"/>
    </location>
</feature>
<evidence type="ECO:0000256" key="7">
    <source>
        <dbReference type="RuleBase" id="RU000320"/>
    </source>
</evidence>
<organism evidence="10 11">
    <name type="scientific">Quisquiliibacterium transsilvanicum</name>
    <dbReference type="NCBI Taxonomy" id="1549638"/>
    <lineage>
        <taxon>Bacteria</taxon>
        <taxon>Pseudomonadati</taxon>
        <taxon>Pseudomonadota</taxon>
        <taxon>Betaproteobacteria</taxon>
        <taxon>Burkholderiales</taxon>
        <taxon>Burkholderiaceae</taxon>
        <taxon>Quisquiliibacterium</taxon>
    </lineage>
</organism>
<keyword evidence="4 7" id="KW-0812">Transmembrane</keyword>
<dbReference type="EMBL" id="JACHGB010000001">
    <property type="protein sequence ID" value="MBB5270356.1"/>
    <property type="molecule type" value="Genomic_DNA"/>
</dbReference>
<name>A0A7W8M6X6_9BURK</name>
<dbReference type="GO" id="GO:0042773">
    <property type="term" value="P:ATP synthesis coupled electron transport"/>
    <property type="evidence" value="ECO:0007669"/>
    <property type="project" value="InterPro"/>
</dbReference>
<dbReference type="AlphaFoldDB" id="A0A7W8M6X6"/>
<dbReference type="InterPro" id="IPR001750">
    <property type="entry name" value="ND/Mrp_TM"/>
</dbReference>
<evidence type="ECO:0000256" key="6">
    <source>
        <dbReference type="ARBA" id="ARBA00023136"/>
    </source>
</evidence>
<dbReference type="Proteomes" id="UP000532440">
    <property type="component" value="Unassembled WGS sequence"/>
</dbReference>
<evidence type="ECO:0000313" key="11">
    <source>
        <dbReference type="Proteomes" id="UP000532440"/>
    </source>
</evidence>
<evidence type="ECO:0000256" key="8">
    <source>
        <dbReference type="SAM" id="Phobius"/>
    </source>
</evidence>
<evidence type="ECO:0000256" key="4">
    <source>
        <dbReference type="ARBA" id="ARBA00022692"/>
    </source>
</evidence>
<feature type="transmembrane region" description="Helical" evidence="8">
    <location>
        <begin position="29"/>
        <end position="57"/>
    </location>
</feature>
<evidence type="ECO:0000256" key="3">
    <source>
        <dbReference type="ARBA" id="ARBA00022475"/>
    </source>
</evidence>
<protein>
    <submittedName>
        <fullName evidence="10">Multicomponent K+:H+ antiporter subunit D</fullName>
    </submittedName>
</protein>
<evidence type="ECO:0000259" key="9">
    <source>
        <dbReference type="Pfam" id="PF00361"/>
    </source>
</evidence>
<dbReference type="PRINTS" id="PR01437">
    <property type="entry name" value="NUOXDRDTASE4"/>
</dbReference>
<feature type="transmembrane region" description="Helical" evidence="8">
    <location>
        <begin position="280"/>
        <end position="299"/>
    </location>
</feature>
<feature type="transmembrane region" description="Helical" evidence="8">
    <location>
        <begin position="415"/>
        <end position="437"/>
    </location>
</feature>
<feature type="transmembrane region" description="Helical" evidence="8">
    <location>
        <begin position="468"/>
        <end position="489"/>
    </location>
</feature>
<dbReference type="InterPro" id="IPR003918">
    <property type="entry name" value="NADH_UbQ_OxRdtase"/>
</dbReference>